<dbReference type="PANTHER" id="PTHR40631">
    <property type="entry name" value="ALPHA-L-ARABINOFURANOSIDASE AXHA-2-RELATED"/>
    <property type="match status" value="1"/>
</dbReference>
<organism evidence="8 9">
    <name type="scientific">Kutzneria kofuensis</name>
    <dbReference type="NCBI Taxonomy" id="103725"/>
    <lineage>
        <taxon>Bacteria</taxon>
        <taxon>Bacillati</taxon>
        <taxon>Actinomycetota</taxon>
        <taxon>Actinomycetes</taxon>
        <taxon>Pseudonocardiales</taxon>
        <taxon>Pseudonocardiaceae</taxon>
        <taxon>Kutzneria</taxon>
    </lineage>
</organism>
<evidence type="ECO:0000256" key="5">
    <source>
        <dbReference type="ARBA" id="ARBA00022729"/>
    </source>
</evidence>
<dbReference type="Pfam" id="PF03664">
    <property type="entry name" value="Glyco_hydro_62"/>
    <property type="match status" value="1"/>
</dbReference>
<keyword evidence="6" id="KW-0378">Hydrolase</keyword>
<evidence type="ECO:0000256" key="6">
    <source>
        <dbReference type="ARBA" id="ARBA00022801"/>
    </source>
</evidence>
<dbReference type="AlphaFoldDB" id="A0A7W9KPH5"/>
<protein>
    <recommendedName>
        <fullName evidence="3">non-reducing end alpha-L-arabinofuranosidase</fullName>
        <ecNumber evidence="3">3.2.1.55</ecNumber>
    </recommendedName>
</protein>
<evidence type="ECO:0000256" key="1">
    <source>
        <dbReference type="ARBA" id="ARBA00001462"/>
    </source>
</evidence>
<dbReference type="GO" id="GO:0005576">
    <property type="term" value="C:extracellular region"/>
    <property type="evidence" value="ECO:0007669"/>
    <property type="project" value="UniProtKB-SubCell"/>
</dbReference>
<dbReference type="EC" id="3.2.1.55" evidence="3"/>
<dbReference type="RefSeq" id="WP_312890509.1">
    <property type="nucleotide sequence ID" value="NZ_BAAAWY010000101.1"/>
</dbReference>
<dbReference type="Gene3D" id="2.115.10.20">
    <property type="entry name" value="Glycosyl hydrolase domain, family 43"/>
    <property type="match status" value="1"/>
</dbReference>
<comment type="subcellular location">
    <subcellularLocation>
        <location evidence="2">Secreted</location>
    </subcellularLocation>
</comment>
<dbReference type="GO" id="GO:0046556">
    <property type="term" value="F:alpha-L-arabinofuranosidase activity"/>
    <property type="evidence" value="ECO:0007669"/>
    <property type="project" value="UniProtKB-EC"/>
</dbReference>
<accession>A0A7W9KPH5</accession>
<keyword evidence="5" id="KW-0732">Signal</keyword>
<proteinExistence type="predicted"/>
<name>A0A7W9KPH5_9PSEU</name>
<evidence type="ECO:0000313" key="9">
    <source>
        <dbReference type="Proteomes" id="UP000585638"/>
    </source>
</evidence>
<sequence length="115" mass="12594">MQGSNQYLLIMEAIGSDGRRYFRSYTSPAINGAWTPLTASETNPFAGQANVTFNGTPWTKDISSGEMIRAGYDQTATINPCAMRYVYQGMVPSATGSYNTLPWRLGMLTQTDSTC</sequence>
<dbReference type="GO" id="GO:0046373">
    <property type="term" value="P:L-arabinose metabolic process"/>
    <property type="evidence" value="ECO:0007669"/>
    <property type="project" value="InterPro"/>
</dbReference>
<evidence type="ECO:0000256" key="7">
    <source>
        <dbReference type="ARBA" id="ARBA00023295"/>
    </source>
</evidence>
<comment type="catalytic activity">
    <reaction evidence="1">
        <text>Hydrolysis of terminal non-reducing alpha-L-arabinofuranoside residues in alpha-L-arabinosides.</text>
        <dbReference type="EC" id="3.2.1.55"/>
    </reaction>
</comment>
<dbReference type="SUPFAM" id="SSF75005">
    <property type="entry name" value="Arabinanase/levansucrase/invertase"/>
    <property type="match status" value="1"/>
</dbReference>
<keyword evidence="9" id="KW-1185">Reference proteome</keyword>
<dbReference type="InterPro" id="IPR023296">
    <property type="entry name" value="Glyco_hydro_beta-prop_sf"/>
</dbReference>
<evidence type="ECO:0000256" key="4">
    <source>
        <dbReference type="ARBA" id="ARBA00022525"/>
    </source>
</evidence>
<evidence type="ECO:0000256" key="3">
    <source>
        <dbReference type="ARBA" id="ARBA00012670"/>
    </source>
</evidence>
<gene>
    <name evidence="8" type="ORF">BJ998_007535</name>
</gene>
<evidence type="ECO:0000313" key="8">
    <source>
        <dbReference type="EMBL" id="MBB5896339.1"/>
    </source>
</evidence>
<comment type="caution">
    <text evidence="8">The sequence shown here is derived from an EMBL/GenBank/DDBJ whole genome shotgun (WGS) entry which is preliminary data.</text>
</comment>
<dbReference type="PANTHER" id="PTHR40631:SF2">
    <property type="entry name" value="ALPHA-L-ARABINOFURANOSIDASE"/>
    <property type="match status" value="1"/>
</dbReference>
<dbReference type="InterPro" id="IPR005193">
    <property type="entry name" value="GH62_arabinosidase"/>
</dbReference>
<evidence type="ECO:0000256" key="2">
    <source>
        <dbReference type="ARBA" id="ARBA00004613"/>
    </source>
</evidence>
<dbReference type="Proteomes" id="UP000585638">
    <property type="component" value="Unassembled WGS sequence"/>
</dbReference>
<dbReference type="EMBL" id="JACHIR010000001">
    <property type="protein sequence ID" value="MBB5896339.1"/>
    <property type="molecule type" value="Genomic_DNA"/>
</dbReference>
<reference evidence="8 9" key="1">
    <citation type="submission" date="2020-08" db="EMBL/GenBank/DDBJ databases">
        <title>Sequencing the genomes of 1000 actinobacteria strains.</title>
        <authorList>
            <person name="Klenk H.-P."/>
        </authorList>
    </citation>
    <scope>NUCLEOTIDE SEQUENCE [LARGE SCALE GENOMIC DNA]</scope>
    <source>
        <strain evidence="8 9">DSM 43851</strain>
    </source>
</reference>
<keyword evidence="7" id="KW-0326">Glycosidase</keyword>
<keyword evidence="4" id="KW-0964">Secreted</keyword>